<dbReference type="RefSeq" id="XP_005536523.1">
    <property type="nucleotide sequence ID" value="XM_005536466.1"/>
</dbReference>
<gene>
    <name evidence="3" type="ORF">CYME_CMK101C</name>
</gene>
<proteinExistence type="predicted"/>
<dbReference type="EMBL" id="AP006493">
    <property type="protein sequence ID" value="BAM80487.1"/>
    <property type="molecule type" value="Genomic_DNA"/>
</dbReference>
<name>M1VCV8_CYAM1</name>
<dbReference type="HOGENOM" id="CLU_627567_0_0_1"/>
<dbReference type="GO" id="GO:0016757">
    <property type="term" value="F:glycosyltransferase activity"/>
    <property type="evidence" value="ECO:0007669"/>
    <property type="project" value="TreeGrafter"/>
</dbReference>
<keyword evidence="1" id="KW-1133">Transmembrane helix</keyword>
<dbReference type="KEGG" id="cme:CYME_CMK101C"/>
<dbReference type="PANTHER" id="PTHR47032:SF1">
    <property type="entry name" value="UDP-D-XYLOSE:L-FUCOSE ALPHA-1,3-D-XYLOSYLTRANSFERASE-RELATED"/>
    <property type="match status" value="1"/>
</dbReference>
<evidence type="ECO:0000313" key="4">
    <source>
        <dbReference type="Proteomes" id="UP000007014"/>
    </source>
</evidence>
<dbReference type="AlphaFoldDB" id="M1VCV8"/>
<dbReference type="Pfam" id="PF03407">
    <property type="entry name" value="Nucleotid_trans"/>
    <property type="match status" value="1"/>
</dbReference>
<sequence>MLFQHMRGGKRVESLLRRLARYLSRGAAIAGLLLCCLWVTSYLVRSPSTGLRVPDANDGRAGAGAAALSEPLVSTTTTTTGDTARRQVADDAVTFALVVINHGSVPFFLNWVCHYRCVLQSQFLAGTVRLPVTVRARATDGKVLDWLRQRSLDTPWLRIRAARAPLARAVASYQAMKASNSLFYEIERQKFSAVHAMFARTTHLPSRFYLLVCDVDVVFLHEPVRAILRYGDADLYMQCDGCNTELYGAQQVQCPYEYNTGFMLFAVDQRTRSGRLRFQAIRQLIAEVVHESIKTERARQLQPERKSVHDQFIFNKVLKKWTHNHMVQLRSPYENMTSIAGIEYVRPRIMYLPYEVFPNGCVLFGYRHREPSPAVRALLERGLVVAVHANYRNGASEKWRALRSVNLTIASTQEESLNAQLCPPCDEIQATASTGHM</sequence>
<evidence type="ECO:0000259" key="2">
    <source>
        <dbReference type="Pfam" id="PF03407"/>
    </source>
</evidence>
<dbReference type="PANTHER" id="PTHR47032">
    <property type="entry name" value="UDP-D-XYLOSE:L-FUCOSE ALPHA-1,3-D-XYLOSYLTRANSFERASE-RELATED"/>
    <property type="match status" value="1"/>
</dbReference>
<dbReference type="Gramene" id="CMK101CT">
    <property type="protein sequence ID" value="CMK101CT"/>
    <property type="gene ID" value="CMK101C"/>
</dbReference>
<evidence type="ECO:0000256" key="1">
    <source>
        <dbReference type="SAM" id="Phobius"/>
    </source>
</evidence>
<evidence type="ECO:0000313" key="3">
    <source>
        <dbReference type="EMBL" id="BAM80487.1"/>
    </source>
</evidence>
<keyword evidence="4" id="KW-1185">Reference proteome</keyword>
<dbReference type="InterPro" id="IPR052636">
    <property type="entry name" value="UDP-D-xylose:L-fucose_XylT"/>
</dbReference>
<reference evidence="3 4" key="2">
    <citation type="journal article" date="2007" name="BMC Biol.">
        <title>A 100%-complete sequence reveals unusually simple genomic features in the hot-spring red alga Cyanidioschyzon merolae.</title>
        <authorList>
            <person name="Nozaki H."/>
            <person name="Takano H."/>
            <person name="Misumi O."/>
            <person name="Terasawa K."/>
            <person name="Matsuzaki M."/>
            <person name="Maruyama S."/>
            <person name="Nishida K."/>
            <person name="Yagisawa F."/>
            <person name="Yoshida Y."/>
            <person name="Fujiwara T."/>
            <person name="Takio S."/>
            <person name="Tamura K."/>
            <person name="Chung S.J."/>
            <person name="Nakamura S."/>
            <person name="Kuroiwa H."/>
            <person name="Tanaka K."/>
            <person name="Sato N."/>
            <person name="Kuroiwa T."/>
        </authorList>
    </citation>
    <scope>NUCLEOTIDE SEQUENCE [LARGE SCALE GENOMIC DNA]</scope>
    <source>
        <strain evidence="3 4">10D</strain>
    </source>
</reference>
<dbReference type="Proteomes" id="UP000007014">
    <property type="component" value="Chromosome 11"/>
</dbReference>
<reference evidence="3 4" key="1">
    <citation type="journal article" date="2004" name="Nature">
        <title>Genome sequence of the ultrasmall unicellular red alga Cyanidioschyzon merolae 10D.</title>
        <authorList>
            <person name="Matsuzaki M."/>
            <person name="Misumi O."/>
            <person name="Shin-i T."/>
            <person name="Maruyama S."/>
            <person name="Takahara M."/>
            <person name="Miyagishima S."/>
            <person name="Mori T."/>
            <person name="Nishida K."/>
            <person name="Yagisawa F."/>
            <person name="Nishida K."/>
            <person name="Yoshida Y."/>
            <person name="Nishimura Y."/>
            <person name="Nakao S."/>
            <person name="Kobayashi T."/>
            <person name="Momoyama Y."/>
            <person name="Higashiyama T."/>
            <person name="Minoda A."/>
            <person name="Sano M."/>
            <person name="Nomoto H."/>
            <person name="Oishi K."/>
            <person name="Hayashi H."/>
            <person name="Ohta F."/>
            <person name="Nishizaka S."/>
            <person name="Haga S."/>
            <person name="Miura S."/>
            <person name="Morishita T."/>
            <person name="Kabeya Y."/>
            <person name="Terasawa K."/>
            <person name="Suzuki Y."/>
            <person name="Ishii Y."/>
            <person name="Asakawa S."/>
            <person name="Takano H."/>
            <person name="Ohta N."/>
            <person name="Kuroiwa H."/>
            <person name="Tanaka K."/>
            <person name="Shimizu N."/>
            <person name="Sugano S."/>
            <person name="Sato N."/>
            <person name="Nozaki H."/>
            <person name="Ogasawara N."/>
            <person name="Kohara Y."/>
            <person name="Kuroiwa T."/>
        </authorList>
    </citation>
    <scope>NUCLEOTIDE SEQUENCE [LARGE SCALE GENOMIC DNA]</scope>
    <source>
        <strain evidence="3 4">10D</strain>
    </source>
</reference>
<feature type="domain" description="Nucleotide-diphospho-sugar transferase" evidence="2">
    <location>
        <begin position="174"/>
        <end position="400"/>
    </location>
</feature>
<dbReference type="GO" id="GO:0005794">
    <property type="term" value="C:Golgi apparatus"/>
    <property type="evidence" value="ECO:0007669"/>
    <property type="project" value="TreeGrafter"/>
</dbReference>
<protein>
    <recommendedName>
        <fullName evidence="2">Nucleotide-diphospho-sugar transferase domain-containing protein</fullName>
    </recommendedName>
</protein>
<organism evidence="3 4">
    <name type="scientific">Cyanidioschyzon merolae (strain NIES-3377 / 10D)</name>
    <name type="common">Unicellular red alga</name>
    <dbReference type="NCBI Taxonomy" id="280699"/>
    <lineage>
        <taxon>Eukaryota</taxon>
        <taxon>Rhodophyta</taxon>
        <taxon>Bangiophyceae</taxon>
        <taxon>Cyanidiales</taxon>
        <taxon>Cyanidiaceae</taxon>
        <taxon>Cyanidioschyzon</taxon>
    </lineage>
</organism>
<dbReference type="GeneID" id="16994454"/>
<dbReference type="OrthoDB" id="10456293at2759"/>
<keyword evidence="1" id="KW-0472">Membrane</keyword>
<dbReference type="InterPro" id="IPR005069">
    <property type="entry name" value="Nucl-diP-sugar_transferase"/>
</dbReference>
<accession>M1VCV8</accession>
<keyword evidence="1" id="KW-0812">Transmembrane</keyword>
<feature type="transmembrane region" description="Helical" evidence="1">
    <location>
        <begin position="21"/>
        <end position="44"/>
    </location>
</feature>